<sequence length="99" mass="11154">MSLNNLYTTILAPVISEKSNRVGELANQYVFKVAKSANKAEIKTAIEKLFKVSVKDVTVMNVKGKTKSFKMKPGKRPDWKKAYVRIQADQMIDFGTKAE</sequence>
<dbReference type="GO" id="GO:0005840">
    <property type="term" value="C:ribosome"/>
    <property type="evidence" value="ECO:0007669"/>
    <property type="project" value="UniProtKB-KW"/>
</dbReference>
<reference evidence="6" key="1">
    <citation type="submission" date="2018-06" db="EMBL/GenBank/DDBJ databases">
        <authorList>
            <person name="Zhirakovskaya E."/>
        </authorList>
    </citation>
    <scope>NUCLEOTIDE SEQUENCE</scope>
</reference>
<proteinExistence type="inferred from homology"/>
<dbReference type="InterPro" id="IPR013025">
    <property type="entry name" value="Ribosomal_uL23-like"/>
</dbReference>
<gene>
    <name evidence="6" type="ORF">MNBD_GAMMA02-407</name>
</gene>
<dbReference type="NCBIfam" id="NF004363">
    <property type="entry name" value="PRK05738.2-4"/>
    <property type="match status" value="1"/>
</dbReference>
<dbReference type="GO" id="GO:0019843">
    <property type="term" value="F:rRNA binding"/>
    <property type="evidence" value="ECO:0007669"/>
    <property type="project" value="UniProtKB-KW"/>
</dbReference>
<organism evidence="6">
    <name type="scientific">hydrothermal vent metagenome</name>
    <dbReference type="NCBI Taxonomy" id="652676"/>
    <lineage>
        <taxon>unclassified sequences</taxon>
        <taxon>metagenomes</taxon>
        <taxon>ecological metagenomes</taxon>
    </lineage>
</organism>
<dbReference type="FunFam" id="3.30.70.330:FF:000001">
    <property type="entry name" value="50S ribosomal protein L23"/>
    <property type="match status" value="1"/>
</dbReference>
<dbReference type="GO" id="GO:0006412">
    <property type="term" value="P:translation"/>
    <property type="evidence" value="ECO:0007669"/>
    <property type="project" value="InterPro"/>
</dbReference>
<keyword evidence="5" id="KW-0687">Ribonucleoprotein</keyword>
<evidence type="ECO:0000256" key="3">
    <source>
        <dbReference type="ARBA" id="ARBA00022884"/>
    </source>
</evidence>
<dbReference type="InterPro" id="IPR012678">
    <property type="entry name" value="Ribosomal_uL23/eL15/eS24_sf"/>
</dbReference>
<name>A0A3B0WPN9_9ZZZZ</name>
<keyword evidence="2" id="KW-0699">rRNA-binding</keyword>
<dbReference type="HAMAP" id="MF_01369_B">
    <property type="entry name" value="Ribosomal_uL23_B"/>
    <property type="match status" value="1"/>
</dbReference>
<keyword evidence="4 6" id="KW-0689">Ribosomal protein</keyword>
<dbReference type="Gene3D" id="3.30.70.330">
    <property type="match status" value="1"/>
</dbReference>
<dbReference type="GO" id="GO:1990904">
    <property type="term" value="C:ribonucleoprotein complex"/>
    <property type="evidence" value="ECO:0007669"/>
    <property type="project" value="UniProtKB-KW"/>
</dbReference>
<keyword evidence="3" id="KW-0694">RNA-binding</keyword>
<dbReference type="Pfam" id="PF00276">
    <property type="entry name" value="Ribosomal_L23"/>
    <property type="match status" value="1"/>
</dbReference>
<protein>
    <submittedName>
        <fullName evidence="6">LSU ribosomal protein L23p (L23Ae)</fullName>
    </submittedName>
</protein>
<dbReference type="SUPFAM" id="SSF54189">
    <property type="entry name" value="Ribosomal proteins S24e, L23 and L15e"/>
    <property type="match status" value="1"/>
</dbReference>
<dbReference type="InterPro" id="IPR012677">
    <property type="entry name" value="Nucleotide-bd_a/b_plait_sf"/>
</dbReference>
<accession>A0A3B0WPN9</accession>
<evidence type="ECO:0000256" key="5">
    <source>
        <dbReference type="ARBA" id="ARBA00023274"/>
    </source>
</evidence>
<comment type="similarity">
    <text evidence="1">Belongs to the universal ribosomal protein uL23 family.</text>
</comment>
<evidence type="ECO:0000256" key="1">
    <source>
        <dbReference type="ARBA" id="ARBA00006700"/>
    </source>
</evidence>
<evidence type="ECO:0000256" key="2">
    <source>
        <dbReference type="ARBA" id="ARBA00022730"/>
    </source>
</evidence>
<dbReference type="AlphaFoldDB" id="A0A3B0WPN9"/>
<dbReference type="NCBIfam" id="NF004359">
    <property type="entry name" value="PRK05738.1-3"/>
    <property type="match status" value="1"/>
</dbReference>
<evidence type="ECO:0000313" key="6">
    <source>
        <dbReference type="EMBL" id="VAW46226.1"/>
    </source>
</evidence>
<dbReference type="GO" id="GO:0003735">
    <property type="term" value="F:structural constituent of ribosome"/>
    <property type="evidence" value="ECO:0007669"/>
    <property type="project" value="InterPro"/>
</dbReference>
<dbReference type="PANTHER" id="PTHR11620">
    <property type="entry name" value="60S RIBOSOMAL PROTEIN L23A"/>
    <property type="match status" value="1"/>
</dbReference>
<evidence type="ECO:0000256" key="4">
    <source>
        <dbReference type="ARBA" id="ARBA00022980"/>
    </source>
</evidence>
<dbReference type="EMBL" id="UOFA01000266">
    <property type="protein sequence ID" value="VAW46226.1"/>
    <property type="molecule type" value="Genomic_DNA"/>
</dbReference>